<dbReference type="Proteomes" id="UP000038010">
    <property type="component" value="Unassembled WGS sequence"/>
</dbReference>
<feature type="region of interest" description="Disordered" evidence="1">
    <location>
        <begin position="508"/>
        <end position="528"/>
    </location>
</feature>
<organism evidence="2 3">
    <name type="scientific">Cyphellophora attinorum</name>
    <dbReference type="NCBI Taxonomy" id="1664694"/>
    <lineage>
        <taxon>Eukaryota</taxon>
        <taxon>Fungi</taxon>
        <taxon>Dikarya</taxon>
        <taxon>Ascomycota</taxon>
        <taxon>Pezizomycotina</taxon>
        <taxon>Eurotiomycetes</taxon>
        <taxon>Chaetothyriomycetidae</taxon>
        <taxon>Chaetothyriales</taxon>
        <taxon>Cyphellophoraceae</taxon>
        <taxon>Cyphellophora</taxon>
    </lineage>
</organism>
<feature type="region of interest" description="Disordered" evidence="1">
    <location>
        <begin position="875"/>
        <end position="918"/>
    </location>
</feature>
<keyword evidence="3" id="KW-1185">Reference proteome</keyword>
<feature type="region of interest" description="Disordered" evidence="1">
    <location>
        <begin position="1"/>
        <end position="25"/>
    </location>
</feature>
<evidence type="ECO:0000256" key="1">
    <source>
        <dbReference type="SAM" id="MobiDB-lite"/>
    </source>
</evidence>
<dbReference type="EMBL" id="LFJN01000013">
    <property type="protein sequence ID" value="KPI40183.1"/>
    <property type="molecule type" value="Genomic_DNA"/>
</dbReference>
<sequence>MSIASDGSEQEVYVRPPSHPVPTLQGPFEESMVESVDSAADFDVPIDAVSRRTILLEGPTYERIIAGRWKQKPGENYHPIWKLVAQMTFGLHLLARNLAKSEDEVMKILQNHVDDIDHVLERTAEDFDLAYSDMYERLRCLKLPLQHGEVFDRMLEDRTFRASILDGNEKIEHIVSRTKKALKDSMKDVQKGFDATNVLDTYLSGLARTWQRDSPEHEAVYVAMLGNVEGWKRAFMDLHLQGNKVGGTLKKLMEIVSEMEKRAAAASRHQLVMSQGSMASIAHTAVGSRNSAKPLPVAPGRRSATRESSRNSNVLRDVSSPFSNASQDRSSASSAQSRPYSGRQTPIHVLSSIANPSHEEADEQAMQQQTPTIRQHHVDSTPVELPADVPHEALRAAPVSKNNRLSYTLGLKPNIDDHRISSIYYPKALSDLLKIQHTPPILKSPQVATVKQESPHTSDGDYFSAHIRGSSITLVPVDVSKPQSAVVTPDKSTPSSAQRSPVIVDAESVDTGSRTPVISSPGLNSHPTVMSMATPPPLPVELPAANENHRREVNTHHRIQDSRSSMGLLSSIGEPGPEVANSQYDGEDATPADLPTIMIEEPDSSKRSKFNEADLSTRTKFISGIDLPETVVAALANHPESAASESVVEQAASPEPEEAFYTPGEGPIFNESTSEAAATQERSKIEDNAALASPTTTETPTQKRFVAELEAEVPRDSLYGQQNRETVGSLAEMEALPAAHFILPSRASAIAIKVNAPPTKETRTQLHKARVQAREKEEAIKKEEALKRTEALKKEGTLGQVEILKSTGVTASQGTKQRASVQNVVKPLRLRLAKRDGKMVAVEANSPGIEESERSNVKSVRLSTDVIATMLAQMSETPATSSESEHPTSGSSPLPAHKRFGRPESAPVPPSPSGRTMVTMDYASAGAFEGERSNAKAAKRHSTSRISTMSGLRDLLTNATNRRHSTESVRTTVTNRNSMGSQPDGAKLLDRTTGVDVLWFKGGNKDKTSVPVGVS</sequence>
<protein>
    <submittedName>
        <fullName evidence="2">Uncharacterized protein</fullName>
    </submittedName>
</protein>
<feature type="compositionally biased region" description="Low complexity" evidence="1">
    <location>
        <begin position="323"/>
        <end position="338"/>
    </location>
</feature>
<proteinExistence type="predicted"/>
<feature type="region of interest" description="Disordered" evidence="1">
    <location>
        <begin position="286"/>
        <end position="343"/>
    </location>
</feature>
<accession>A0A0N1NYP1</accession>
<evidence type="ECO:0000313" key="3">
    <source>
        <dbReference type="Proteomes" id="UP000038010"/>
    </source>
</evidence>
<comment type="caution">
    <text evidence="2">The sequence shown here is derived from an EMBL/GenBank/DDBJ whole genome shotgun (WGS) entry which is preliminary data.</text>
</comment>
<gene>
    <name evidence="2" type="ORF">AB675_11457</name>
</gene>
<dbReference type="AlphaFoldDB" id="A0A0N1NYP1"/>
<name>A0A0N1NYP1_9EURO</name>
<dbReference type="VEuPathDB" id="FungiDB:AB675_11457"/>
<dbReference type="OrthoDB" id="5389734at2759"/>
<reference evidence="2 3" key="1">
    <citation type="submission" date="2015-06" db="EMBL/GenBank/DDBJ databases">
        <title>Draft genome of the ant-associated black yeast Phialophora attae CBS 131958.</title>
        <authorList>
            <person name="Moreno L.F."/>
            <person name="Stielow B.J."/>
            <person name="de Hoog S."/>
            <person name="Vicente V.A."/>
            <person name="Weiss V.A."/>
            <person name="de Vries M."/>
            <person name="Cruz L.M."/>
            <person name="Souza E.M."/>
        </authorList>
    </citation>
    <scope>NUCLEOTIDE SEQUENCE [LARGE SCALE GENOMIC DNA]</scope>
    <source>
        <strain evidence="2 3">CBS 131958</strain>
    </source>
</reference>
<dbReference type="RefSeq" id="XP_018000146.1">
    <property type="nucleotide sequence ID" value="XM_018140305.1"/>
</dbReference>
<dbReference type="STRING" id="1664694.A0A0N1NYP1"/>
<dbReference type="GeneID" id="28732186"/>
<feature type="compositionally biased region" description="Polar residues" evidence="1">
    <location>
        <begin position="510"/>
        <end position="528"/>
    </location>
</feature>
<evidence type="ECO:0000313" key="2">
    <source>
        <dbReference type="EMBL" id="KPI40183.1"/>
    </source>
</evidence>